<protein>
    <recommendedName>
        <fullName evidence="2">FAD-binding domain-containing protein</fullName>
    </recommendedName>
</protein>
<dbReference type="InterPro" id="IPR036188">
    <property type="entry name" value="FAD/NAD-bd_sf"/>
</dbReference>
<dbReference type="AlphaFoldDB" id="A0A382AUC9"/>
<dbReference type="GO" id="GO:0071949">
    <property type="term" value="F:FAD binding"/>
    <property type="evidence" value="ECO:0007669"/>
    <property type="project" value="InterPro"/>
</dbReference>
<dbReference type="PANTHER" id="PTHR43476:SF5">
    <property type="entry name" value="FAD-DEPENDENT MONOOXYGENASE"/>
    <property type="match status" value="1"/>
</dbReference>
<dbReference type="Gene3D" id="3.50.50.60">
    <property type="entry name" value="FAD/NAD(P)-binding domain"/>
    <property type="match status" value="1"/>
</dbReference>
<dbReference type="GO" id="GO:0016491">
    <property type="term" value="F:oxidoreductase activity"/>
    <property type="evidence" value="ECO:0007669"/>
    <property type="project" value="UniProtKB-KW"/>
</dbReference>
<name>A0A382AUC9_9ZZZZ</name>
<dbReference type="InterPro" id="IPR002938">
    <property type="entry name" value="FAD-bd"/>
</dbReference>
<feature type="domain" description="FAD-binding" evidence="2">
    <location>
        <begin position="2"/>
        <end position="76"/>
    </location>
</feature>
<dbReference type="SUPFAM" id="SSF51905">
    <property type="entry name" value="FAD/NAD(P)-binding domain"/>
    <property type="match status" value="1"/>
</dbReference>
<gene>
    <name evidence="3" type="ORF">METZ01_LOCUS157902</name>
</gene>
<proteinExistence type="predicted"/>
<feature type="non-terminal residue" evidence="3">
    <location>
        <position position="83"/>
    </location>
</feature>
<reference evidence="3" key="1">
    <citation type="submission" date="2018-05" db="EMBL/GenBank/DDBJ databases">
        <authorList>
            <person name="Lanie J.A."/>
            <person name="Ng W.-L."/>
            <person name="Kazmierczak K.M."/>
            <person name="Andrzejewski T.M."/>
            <person name="Davidsen T.M."/>
            <person name="Wayne K.J."/>
            <person name="Tettelin H."/>
            <person name="Glass J.I."/>
            <person name="Rusch D."/>
            <person name="Podicherti R."/>
            <person name="Tsui H.-C.T."/>
            <person name="Winkler M.E."/>
        </authorList>
    </citation>
    <scope>NUCLEOTIDE SEQUENCE</scope>
</reference>
<dbReference type="PANTHER" id="PTHR43476">
    <property type="entry name" value="3-(3-HYDROXY-PHENYL)PROPIONATE/3-HYDROXYCINNAMIC ACID HYDROXYLASE"/>
    <property type="match status" value="1"/>
</dbReference>
<dbReference type="InterPro" id="IPR050631">
    <property type="entry name" value="PheA/TfdB_FAD_monoxygenase"/>
</dbReference>
<dbReference type="EMBL" id="UINC01026850">
    <property type="protein sequence ID" value="SVB05048.1"/>
    <property type="molecule type" value="Genomic_DNA"/>
</dbReference>
<dbReference type="Pfam" id="PF01494">
    <property type="entry name" value="FAD_binding_3"/>
    <property type="match status" value="1"/>
</dbReference>
<evidence type="ECO:0000259" key="2">
    <source>
        <dbReference type="Pfam" id="PF01494"/>
    </source>
</evidence>
<keyword evidence="1" id="KW-0560">Oxidoreductase</keyword>
<accession>A0A382AUC9</accession>
<evidence type="ECO:0000256" key="1">
    <source>
        <dbReference type="ARBA" id="ARBA00023002"/>
    </source>
</evidence>
<sequence length="83" mass="9356">MSQVIIIGAGPAGACLSLILSQRDIPVTLIERRRNFDREFRGEILMPSGFEALMQLGIDEKLNKVSNHSPCQLKFFLNKKQIL</sequence>
<organism evidence="3">
    <name type="scientific">marine metagenome</name>
    <dbReference type="NCBI Taxonomy" id="408172"/>
    <lineage>
        <taxon>unclassified sequences</taxon>
        <taxon>metagenomes</taxon>
        <taxon>ecological metagenomes</taxon>
    </lineage>
</organism>
<evidence type="ECO:0000313" key="3">
    <source>
        <dbReference type="EMBL" id="SVB05048.1"/>
    </source>
</evidence>